<dbReference type="Proteomes" id="UP000032737">
    <property type="component" value="Chromosome"/>
</dbReference>
<dbReference type="HOGENOM" id="CLU_2021665_0_0_14"/>
<keyword evidence="2" id="KW-1185">Reference proteome</keyword>
<reference evidence="1 2" key="1">
    <citation type="journal article" date="2013" name="J. Mol. Microbiol. Biotechnol.">
        <title>Analysis of the Complete Genomes of Acholeplasma brassicae , A. palmae and A. laidlawii and Their Comparison to the Obligate Parasites from ' Candidatus Phytoplasma'.</title>
        <authorList>
            <person name="Kube M."/>
            <person name="Siewert C."/>
            <person name="Migdoll A.M."/>
            <person name="Duduk B."/>
            <person name="Holz S."/>
            <person name="Rabus R."/>
            <person name="Seemuller E."/>
            <person name="Mitrovic J."/>
            <person name="Muller I."/>
            <person name="Buttner C."/>
            <person name="Reinhardt R."/>
        </authorList>
    </citation>
    <scope>NUCLEOTIDE SEQUENCE [LARGE SCALE GENOMIC DNA]</scope>
    <source>
        <strain evidence="2">0502</strain>
    </source>
</reference>
<evidence type="ECO:0000313" key="1">
    <source>
        <dbReference type="EMBL" id="CCV65040.1"/>
    </source>
</evidence>
<protein>
    <submittedName>
        <fullName evidence="1">Uncharacterized protein</fullName>
    </submittedName>
</protein>
<name>U4KM17_9MOLU</name>
<proteinExistence type="predicted"/>
<dbReference type="KEGG" id="abra:BN85300190"/>
<gene>
    <name evidence="1" type="ORF">BN85300190</name>
</gene>
<dbReference type="STRING" id="61635.BN85300190"/>
<dbReference type="EMBL" id="FO681348">
    <property type="protein sequence ID" value="CCV65040.1"/>
    <property type="molecule type" value="Genomic_DNA"/>
</dbReference>
<dbReference type="AlphaFoldDB" id="U4KM17"/>
<organism evidence="1 2">
    <name type="scientific">Acholeplasma brassicae</name>
    <dbReference type="NCBI Taxonomy" id="61635"/>
    <lineage>
        <taxon>Bacteria</taxon>
        <taxon>Bacillati</taxon>
        <taxon>Mycoplasmatota</taxon>
        <taxon>Mollicutes</taxon>
        <taxon>Acholeplasmatales</taxon>
        <taxon>Acholeplasmataceae</taxon>
        <taxon>Acholeplasma</taxon>
    </lineage>
</organism>
<evidence type="ECO:0000313" key="2">
    <source>
        <dbReference type="Proteomes" id="UP000032737"/>
    </source>
</evidence>
<sequence>MKFEEQLKQDGFVDERNLWVTAVIKNNAGVWFGAIGAGIASISKTRLISIKGTTVYILKPEKKVLKQVIQFELHELKKFQVKNAFFGIEYSLKIETIDFKEAYNINARKKVLKEMATIINNK</sequence>
<accession>U4KM17</accession>
<dbReference type="RefSeq" id="WP_030003914.1">
    <property type="nucleotide sequence ID" value="NC_022549.1"/>
</dbReference>